<evidence type="ECO:0000313" key="2">
    <source>
        <dbReference type="EMBL" id="CAK9026052.1"/>
    </source>
</evidence>
<keyword evidence="3" id="KW-1185">Reference proteome</keyword>
<evidence type="ECO:0000256" key="1">
    <source>
        <dbReference type="SAM" id="MobiDB-lite"/>
    </source>
</evidence>
<name>A0ABP0KGV4_9DINO</name>
<organism evidence="2 3">
    <name type="scientific">Durusdinium trenchii</name>
    <dbReference type="NCBI Taxonomy" id="1381693"/>
    <lineage>
        <taxon>Eukaryota</taxon>
        <taxon>Sar</taxon>
        <taxon>Alveolata</taxon>
        <taxon>Dinophyceae</taxon>
        <taxon>Suessiales</taxon>
        <taxon>Symbiodiniaceae</taxon>
        <taxon>Durusdinium</taxon>
    </lineage>
</organism>
<accession>A0ABP0KGV4</accession>
<protein>
    <submittedName>
        <fullName evidence="2">Uncharacterized protein</fullName>
    </submittedName>
</protein>
<dbReference type="Proteomes" id="UP001642484">
    <property type="component" value="Unassembled WGS sequence"/>
</dbReference>
<proteinExistence type="predicted"/>
<feature type="region of interest" description="Disordered" evidence="1">
    <location>
        <begin position="1"/>
        <end position="25"/>
    </location>
</feature>
<dbReference type="EMBL" id="CAXAMN010008668">
    <property type="protein sequence ID" value="CAK9026052.1"/>
    <property type="molecule type" value="Genomic_DNA"/>
</dbReference>
<comment type="caution">
    <text evidence="2">The sequence shown here is derived from an EMBL/GenBank/DDBJ whole genome shotgun (WGS) entry which is preliminary data.</text>
</comment>
<sequence>MGSGASLRAKRAQKQTSLEHPHSSDGISFDVLKDVQHLFREIPPSHPFLSSRTSEAIREAVPPEHNLPFRAERVTAYDADAWERRFQHLHVWVPRCKVRKVASLCVVGAQKLLLIRCINIESCYCLTCVKDLHKACNCKAGLCTPSDTTCLTGFSLK</sequence>
<gene>
    <name evidence="2" type="ORF">CCMP2556_LOCUS16213</name>
</gene>
<reference evidence="2 3" key="1">
    <citation type="submission" date="2024-02" db="EMBL/GenBank/DDBJ databases">
        <authorList>
            <person name="Chen Y."/>
            <person name="Shah S."/>
            <person name="Dougan E. K."/>
            <person name="Thang M."/>
            <person name="Chan C."/>
        </authorList>
    </citation>
    <scope>NUCLEOTIDE SEQUENCE [LARGE SCALE GENOMIC DNA]</scope>
</reference>
<evidence type="ECO:0000313" key="3">
    <source>
        <dbReference type="Proteomes" id="UP001642484"/>
    </source>
</evidence>